<keyword evidence="5" id="KW-0560">Oxidoreductase</keyword>
<feature type="chain" id="PRO_5020741153" evidence="7">
    <location>
        <begin position="39"/>
        <end position="513"/>
    </location>
</feature>
<dbReference type="PRINTS" id="PR00368">
    <property type="entry name" value="FADPNR"/>
</dbReference>
<sequence>MPPTVTPPHLYAHAPSALSLLNALKQACLLSLPLPAGAAAAGMPGWSLLQTRFAGEPGGTGAMPEEAPRRSRSAADLASREAAERRHRIVIVGGGAGGLELAARLGDDAGRHGKAEIVLVDAVLTHMWKPLLHEVAAGTLGPQENELNFLQQARRHHFRFHLGRLETVDREARQIWLAPLVDEEGMEVAPRRPLAYDTLVIAIGAIDNDFGTPGVRAHSLSLNSMEEAQRFHRRLLALCARAEMSTGEAVRVAIVGGGATGVELAAELAGAADEIASYGMQLRDLRLPLQIALLEAGDKLLAALPDDIAAKAGDDLRGRGVDIRLGARVAEVRADCVMLKGGERIPADLTVWAAGVQGPEVLQGLDGLETNQRRQLVVHPTLQTTRDANIFALGDCAACQPDPDAPPVPPKAQAAQQQAELLARSLQRHVAGKSLLEFRYQERGNLISLGRDKAVGNVEAPTGRLHLHGRSARFGYWVLYRKHLSVLLGGLRTAFVTLGQWLSKRSQPKVKLH</sequence>
<evidence type="ECO:0000256" key="3">
    <source>
        <dbReference type="ARBA" id="ARBA00022630"/>
    </source>
</evidence>
<dbReference type="AlphaFoldDB" id="A0A4R6ECK8"/>
<dbReference type="RefSeq" id="WP_246034640.1">
    <property type="nucleotide sequence ID" value="NZ_SNVV01000003.1"/>
</dbReference>
<evidence type="ECO:0000256" key="4">
    <source>
        <dbReference type="ARBA" id="ARBA00022827"/>
    </source>
</evidence>
<gene>
    <name evidence="9" type="ORF">C7389_103229</name>
</gene>
<accession>A0A4R6ECK8</accession>
<dbReference type="GO" id="GO:0019646">
    <property type="term" value="P:aerobic electron transport chain"/>
    <property type="evidence" value="ECO:0007669"/>
    <property type="project" value="TreeGrafter"/>
</dbReference>
<evidence type="ECO:0000256" key="6">
    <source>
        <dbReference type="SAM" id="MobiDB-lite"/>
    </source>
</evidence>
<keyword evidence="10" id="KW-1185">Reference proteome</keyword>
<proteinExistence type="inferred from homology"/>
<dbReference type="Gene3D" id="3.50.50.100">
    <property type="match status" value="1"/>
</dbReference>
<keyword evidence="7" id="KW-0732">Signal</keyword>
<feature type="domain" description="FAD/NAD(P)-binding" evidence="8">
    <location>
        <begin position="88"/>
        <end position="419"/>
    </location>
</feature>
<dbReference type="Proteomes" id="UP000295129">
    <property type="component" value="Unassembled WGS sequence"/>
</dbReference>
<evidence type="ECO:0000313" key="10">
    <source>
        <dbReference type="Proteomes" id="UP000295129"/>
    </source>
</evidence>
<dbReference type="Pfam" id="PF07992">
    <property type="entry name" value="Pyr_redox_2"/>
    <property type="match status" value="1"/>
</dbReference>
<feature type="signal peptide" evidence="7">
    <location>
        <begin position="1"/>
        <end position="38"/>
    </location>
</feature>
<dbReference type="EMBL" id="SNVV01000003">
    <property type="protein sequence ID" value="TDN55891.1"/>
    <property type="molecule type" value="Genomic_DNA"/>
</dbReference>
<dbReference type="PANTHER" id="PTHR42913">
    <property type="entry name" value="APOPTOSIS-INDUCING FACTOR 1"/>
    <property type="match status" value="1"/>
</dbReference>
<comment type="cofactor">
    <cofactor evidence="1">
        <name>FAD</name>
        <dbReference type="ChEBI" id="CHEBI:57692"/>
    </cofactor>
</comment>
<dbReference type="PANTHER" id="PTHR42913:SF3">
    <property type="entry name" value="64 KDA MITOCHONDRIAL NADH DEHYDROGENASE (EUROFUNG)"/>
    <property type="match status" value="1"/>
</dbReference>
<evidence type="ECO:0000256" key="1">
    <source>
        <dbReference type="ARBA" id="ARBA00001974"/>
    </source>
</evidence>
<keyword evidence="4" id="KW-0274">FAD</keyword>
<evidence type="ECO:0000256" key="5">
    <source>
        <dbReference type="ARBA" id="ARBA00023002"/>
    </source>
</evidence>
<dbReference type="SUPFAM" id="SSF51905">
    <property type="entry name" value="FAD/NAD(P)-binding domain"/>
    <property type="match status" value="1"/>
</dbReference>
<dbReference type="InterPro" id="IPR051169">
    <property type="entry name" value="NADH-Q_oxidoreductase"/>
</dbReference>
<name>A0A4R6ECK8_9RHOO</name>
<dbReference type="PRINTS" id="PR00411">
    <property type="entry name" value="PNDRDTASEI"/>
</dbReference>
<dbReference type="GO" id="GO:0003955">
    <property type="term" value="F:NAD(P)H dehydrogenase (quinone) activity"/>
    <property type="evidence" value="ECO:0007669"/>
    <property type="project" value="TreeGrafter"/>
</dbReference>
<evidence type="ECO:0000259" key="8">
    <source>
        <dbReference type="Pfam" id="PF07992"/>
    </source>
</evidence>
<dbReference type="InterPro" id="IPR023753">
    <property type="entry name" value="FAD/NAD-binding_dom"/>
</dbReference>
<keyword evidence="3" id="KW-0285">Flavoprotein</keyword>
<organism evidence="9 10">
    <name type="scientific">Azoarcus indigens</name>
    <dbReference type="NCBI Taxonomy" id="29545"/>
    <lineage>
        <taxon>Bacteria</taxon>
        <taxon>Pseudomonadati</taxon>
        <taxon>Pseudomonadota</taxon>
        <taxon>Betaproteobacteria</taxon>
        <taxon>Rhodocyclales</taxon>
        <taxon>Zoogloeaceae</taxon>
        <taxon>Azoarcus</taxon>
    </lineage>
</organism>
<evidence type="ECO:0000313" key="9">
    <source>
        <dbReference type="EMBL" id="TDN55891.1"/>
    </source>
</evidence>
<protein>
    <submittedName>
        <fullName evidence="9">NADH dehydrogenase FAD-containing subunit</fullName>
    </submittedName>
</protein>
<comment type="similarity">
    <text evidence="2">Belongs to the NADH dehydrogenase family.</text>
</comment>
<feature type="region of interest" description="Disordered" evidence="6">
    <location>
        <begin position="53"/>
        <end position="80"/>
    </location>
</feature>
<dbReference type="InterPro" id="IPR036188">
    <property type="entry name" value="FAD/NAD-bd_sf"/>
</dbReference>
<reference evidence="9 10" key="1">
    <citation type="submission" date="2019-03" db="EMBL/GenBank/DDBJ databases">
        <title>Genomic Encyclopedia of Type Strains, Phase IV (KMG-IV): sequencing the most valuable type-strain genomes for metagenomic binning, comparative biology and taxonomic classification.</title>
        <authorList>
            <person name="Goeker M."/>
        </authorList>
    </citation>
    <scope>NUCLEOTIDE SEQUENCE [LARGE SCALE GENOMIC DNA]</scope>
    <source>
        <strain evidence="9 10">DSM 12121</strain>
    </source>
</reference>
<comment type="caution">
    <text evidence="9">The sequence shown here is derived from an EMBL/GenBank/DDBJ whole genome shotgun (WGS) entry which is preliminary data.</text>
</comment>
<evidence type="ECO:0000256" key="2">
    <source>
        <dbReference type="ARBA" id="ARBA00005272"/>
    </source>
</evidence>
<evidence type="ECO:0000256" key="7">
    <source>
        <dbReference type="SAM" id="SignalP"/>
    </source>
</evidence>